<protein>
    <submittedName>
        <fullName evidence="1">Uncharacterized protein</fullName>
    </submittedName>
</protein>
<sequence>MAADDRIDRYVALTSDSDCPLRPTREWTISSLLLIPQSCQSHHKTLYKKNFTPPSPPFLNVLSTLNG</sequence>
<evidence type="ECO:0000313" key="1">
    <source>
        <dbReference type="EMBL" id="KAF0726914.1"/>
    </source>
</evidence>
<gene>
    <name evidence="1" type="ORF">Ae201684_014906</name>
</gene>
<dbReference type="Proteomes" id="UP000481153">
    <property type="component" value="Unassembled WGS sequence"/>
</dbReference>
<accession>A0A6G0WIA0</accession>
<comment type="caution">
    <text evidence="1">The sequence shown here is derived from an EMBL/GenBank/DDBJ whole genome shotgun (WGS) entry which is preliminary data.</text>
</comment>
<keyword evidence="2" id="KW-1185">Reference proteome</keyword>
<dbReference type="AlphaFoldDB" id="A0A6G0WIA0"/>
<proteinExistence type="predicted"/>
<name>A0A6G0WIA0_9STRA</name>
<evidence type="ECO:0000313" key="2">
    <source>
        <dbReference type="Proteomes" id="UP000481153"/>
    </source>
</evidence>
<reference evidence="1 2" key="1">
    <citation type="submission" date="2019-07" db="EMBL/GenBank/DDBJ databases">
        <title>Genomics analysis of Aphanomyces spp. identifies a new class of oomycete effector associated with host adaptation.</title>
        <authorList>
            <person name="Gaulin E."/>
        </authorList>
    </citation>
    <scope>NUCLEOTIDE SEQUENCE [LARGE SCALE GENOMIC DNA]</scope>
    <source>
        <strain evidence="1 2">ATCC 201684</strain>
    </source>
</reference>
<organism evidence="1 2">
    <name type="scientific">Aphanomyces euteiches</name>
    <dbReference type="NCBI Taxonomy" id="100861"/>
    <lineage>
        <taxon>Eukaryota</taxon>
        <taxon>Sar</taxon>
        <taxon>Stramenopiles</taxon>
        <taxon>Oomycota</taxon>
        <taxon>Saprolegniomycetes</taxon>
        <taxon>Saprolegniales</taxon>
        <taxon>Verrucalvaceae</taxon>
        <taxon>Aphanomyces</taxon>
    </lineage>
</organism>
<dbReference type="EMBL" id="VJMJ01000204">
    <property type="protein sequence ID" value="KAF0726914.1"/>
    <property type="molecule type" value="Genomic_DNA"/>
</dbReference>